<name>A0A7U9L0E6_9ACTN</name>
<sequence length="166" mass="17889">MPYEVRGRSRAAAWCGRLLLFAALIVGIVGMHTLGHPVGGHGSGPMPAAHQTHQTYHAPQSHHGPHTHHVPQVHHALPTHHALQAPQQARYSSSVADDHHAMNPGAACLAVLSLCVLVLVRTGRLLGRQAADLLAAVRARLLRGLRPLPPPLPRHKHLARLSVLRV</sequence>
<dbReference type="AlphaFoldDB" id="A0A7U9L0E6"/>
<accession>A0A7U9L0E6</accession>
<gene>
    <name evidence="3" type="ORF">OEIGOIKO_06002</name>
</gene>
<dbReference type="Proteomes" id="UP000287830">
    <property type="component" value="Unassembled WGS sequence"/>
</dbReference>
<feature type="transmembrane region" description="Helical" evidence="2">
    <location>
        <begin position="101"/>
        <end position="120"/>
    </location>
</feature>
<keyword evidence="2" id="KW-1133">Transmembrane helix</keyword>
<keyword evidence="2" id="KW-0472">Membrane</keyword>
<reference evidence="3 4" key="1">
    <citation type="submission" date="2018-11" db="EMBL/GenBank/DDBJ databases">
        <title>Whole genome sequence of Streptomyces chrestomyceticus NBRC 13444(T).</title>
        <authorList>
            <person name="Komaki H."/>
            <person name="Tamura T."/>
        </authorList>
    </citation>
    <scope>NUCLEOTIDE SEQUENCE [LARGE SCALE GENOMIC DNA]</scope>
    <source>
        <strain evidence="3 4">NBRC 13444</strain>
    </source>
</reference>
<evidence type="ECO:0000256" key="1">
    <source>
        <dbReference type="SAM" id="MobiDB-lite"/>
    </source>
</evidence>
<feature type="transmembrane region" description="Helical" evidence="2">
    <location>
        <begin position="12"/>
        <end position="34"/>
    </location>
</feature>
<evidence type="ECO:0000313" key="4">
    <source>
        <dbReference type="Proteomes" id="UP000287830"/>
    </source>
</evidence>
<keyword evidence="2" id="KW-0812">Transmembrane</keyword>
<evidence type="ECO:0000313" key="3">
    <source>
        <dbReference type="EMBL" id="GCD38191.1"/>
    </source>
</evidence>
<dbReference type="EMBL" id="BHZC01000001">
    <property type="protein sequence ID" value="GCD38191.1"/>
    <property type="molecule type" value="Genomic_DNA"/>
</dbReference>
<protein>
    <submittedName>
        <fullName evidence="3">Uncharacterized protein</fullName>
    </submittedName>
</protein>
<organism evidence="3 4">
    <name type="scientific">Streptomyces chrestomyceticus JCM 4735</name>
    <dbReference type="NCBI Taxonomy" id="1306181"/>
    <lineage>
        <taxon>Bacteria</taxon>
        <taxon>Bacillati</taxon>
        <taxon>Actinomycetota</taxon>
        <taxon>Actinomycetes</taxon>
        <taxon>Kitasatosporales</taxon>
        <taxon>Streptomycetaceae</taxon>
        <taxon>Streptomyces</taxon>
    </lineage>
</organism>
<feature type="region of interest" description="Disordered" evidence="1">
    <location>
        <begin position="40"/>
        <end position="75"/>
    </location>
</feature>
<comment type="caution">
    <text evidence="3">The sequence shown here is derived from an EMBL/GenBank/DDBJ whole genome shotgun (WGS) entry which is preliminary data.</text>
</comment>
<feature type="compositionally biased region" description="Basic residues" evidence="1">
    <location>
        <begin position="63"/>
        <end position="72"/>
    </location>
</feature>
<proteinExistence type="predicted"/>
<evidence type="ECO:0000256" key="2">
    <source>
        <dbReference type="SAM" id="Phobius"/>
    </source>
</evidence>